<evidence type="ECO:0000256" key="6">
    <source>
        <dbReference type="ARBA" id="ARBA00044504"/>
    </source>
</evidence>
<keyword evidence="3 7" id="KW-0812">Transmembrane</keyword>
<evidence type="ECO:0000313" key="8">
    <source>
        <dbReference type="EMBL" id="CAI9093517.1"/>
    </source>
</evidence>
<evidence type="ECO:0000256" key="5">
    <source>
        <dbReference type="ARBA" id="ARBA00023136"/>
    </source>
</evidence>
<comment type="subcellular location">
    <subcellularLocation>
        <location evidence="1">Membrane</location>
        <topology evidence="1">Multi-pass membrane protein</topology>
    </subcellularLocation>
</comment>
<dbReference type="SUPFAM" id="SSF103473">
    <property type="entry name" value="MFS general substrate transporter"/>
    <property type="match status" value="1"/>
</dbReference>
<accession>A0AAV1CDH1</accession>
<evidence type="ECO:0000256" key="4">
    <source>
        <dbReference type="ARBA" id="ARBA00022989"/>
    </source>
</evidence>
<evidence type="ECO:0000256" key="2">
    <source>
        <dbReference type="ARBA" id="ARBA00005982"/>
    </source>
</evidence>
<keyword evidence="4 7" id="KW-1133">Transmembrane helix</keyword>
<evidence type="ECO:0000256" key="3">
    <source>
        <dbReference type="ARBA" id="ARBA00022692"/>
    </source>
</evidence>
<dbReference type="InterPro" id="IPR000109">
    <property type="entry name" value="POT_fam"/>
</dbReference>
<dbReference type="InterPro" id="IPR036259">
    <property type="entry name" value="MFS_trans_sf"/>
</dbReference>
<evidence type="ECO:0000313" key="9">
    <source>
        <dbReference type="Proteomes" id="UP001161247"/>
    </source>
</evidence>
<keyword evidence="5 7" id="KW-0472">Membrane</keyword>
<reference evidence="8" key="1">
    <citation type="submission" date="2023-03" db="EMBL/GenBank/DDBJ databases">
        <authorList>
            <person name="Julca I."/>
        </authorList>
    </citation>
    <scope>NUCLEOTIDE SEQUENCE</scope>
</reference>
<dbReference type="PANTHER" id="PTHR11654">
    <property type="entry name" value="OLIGOPEPTIDE TRANSPORTER-RELATED"/>
    <property type="match status" value="1"/>
</dbReference>
<gene>
    <name evidence="8" type="ORF">OLC1_LOCUS4905</name>
</gene>
<feature type="transmembrane region" description="Helical" evidence="7">
    <location>
        <begin position="112"/>
        <end position="132"/>
    </location>
</feature>
<dbReference type="Gene3D" id="1.20.1250.20">
    <property type="entry name" value="MFS general substrate transporter like domains"/>
    <property type="match status" value="1"/>
</dbReference>
<dbReference type="GO" id="GO:0016020">
    <property type="term" value="C:membrane"/>
    <property type="evidence" value="ECO:0007669"/>
    <property type="project" value="UniProtKB-SubCell"/>
</dbReference>
<name>A0AAV1CDH1_OLDCO</name>
<evidence type="ECO:0000256" key="1">
    <source>
        <dbReference type="ARBA" id="ARBA00004141"/>
    </source>
</evidence>
<evidence type="ECO:0000256" key="7">
    <source>
        <dbReference type="SAM" id="Phobius"/>
    </source>
</evidence>
<dbReference type="GO" id="GO:0022857">
    <property type="term" value="F:transmembrane transporter activity"/>
    <property type="evidence" value="ECO:0007669"/>
    <property type="project" value="InterPro"/>
</dbReference>
<feature type="transmembrane region" description="Helical" evidence="7">
    <location>
        <begin position="80"/>
        <end position="100"/>
    </location>
</feature>
<dbReference type="Proteomes" id="UP001161247">
    <property type="component" value="Chromosome 2"/>
</dbReference>
<sequence length="193" mass="21238">MALLWLTAVIPEWRPPLCIESNYICGSATSLQLLFLCTSFGLMSVGAGGIRSSSLAFGADQLRISGSNQKNSWILGRYFSWYYATATLSVLVAFTCIVYVQDNLGWKVGFGIPFVLMLLSTLSFTLASSFYVKMKSTSSLAIEMLQVAVAAFRKRHTELSLESSNIFYYNKQGSSILPSDKLRQVFSSLGISS</sequence>
<dbReference type="EMBL" id="OX459119">
    <property type="protein sequence ID" value="CAI9093517.1"/>
    <property type="molecule type" value="Genomic_DNA"/>
</dbReference>
<protein>
    <submittedName>
        <fullName evidence="8">OLC1v1029028C1</fullName>
    </submittedName>
</protein>
<dbReference type="AlphaFoldDB" id="A0AAV1CDH1"/>
<comment type="similarity">
    <text evidence="6">Belongs to the major facilitator superfamily. Phosphate:H(+) symporter (TC 2.A.1.9) family.</text>
</comment>
<comment type="similarity">
    <text evidence="2">Belongs to the major facilitator superfamily. Proton-dependent oligopeptide transporter (POT/PTR) (TC 2.A.17) family.</text>
</comment>
<organism evidence="8 9">
    <name type="scientific">Oldenlandia corymbosa var. corymbosa</name>
    <dbReference type="NCBI Taxonomy" id="529605"/>
    <lineage>
        <taxon>Eukaryota</taxon>
        <taxon>Viridiplantae</taxon>
        <taxon>Streptophyta</taxon>
        <taxon>Embryophyta</taxon>
        <taxon>Tracheophyta</taxon>
        <taxon>Spermatophyta</taxon>
        <taxon>Magnoliopsida</taxon>
        <taxon>eudicotyledons</taxon>
        <taxon>Gunneridae</taxon>
        <taxon>Pentapetalae</taxon>
        <taxon>asterids</taxon>
        <taxon>lamiids</taxon>
        <taxon>Gentianales</taxon>
        <taxon>Rubiaceae</taxon>
        <taxon>Rubioideae</taxon>
        <taxon>Spermacoceae</taxon>
        <taxon>Hedyotis-Oldenlandia complex</taxon>
        <taxon>Oldenlandia</taxon>
    </lineage>
</organism>
<dbReference type="Pfam" id="PF00854">
    <property type="entry name" value="PTR2"/>
    <property type="match status" value="1"/>
</dbReference>
<proteinExistence type="inferred from homology"/>
<keyword evidence="9" id="KW-1185">Reference proteome</keyword>